<protein>
    <submittedName>
        <fullName evidence="3">Uncharacterized protein YciI</fullName>
    </submittedName>
</protein>
<evidence type="ECO:0000259" key="2">
    <source>
        <dbReference type="Pfam" id="PF03795"/>
    </source>
</evidence>
<dbReference type="Proteomes" id="UP000245535">
    <property type="component" value="Unassembled WGS sequence"/>
</dbReference>
<gene>
    <name evidence="3" type="ORF">BC781_106276</name>
</gene>
<evidence type="ECO:0000256" key="1">
    <source>
        <dbReference type="ARBA" id="ARBA00007689"/>
    </source>
</evidence>
<dbReference type="SUPFAM" id="SSF54909">
    <property type="entry name" value="Dimeric alpha+beta barrel"/>
    <property type="match status" value="1"/>
</dbReference>
<dbReference type="RefSeq" id="WP_109621357.1">
    <property type="nucleotide sequence ID" value="NZ_QGDO01000006.1"/>
</dbReference>
<dbReference type="InterPro" id="IPR005545">
    <property type="entry name" value="YCII"/>
</dbReference>
<keyword evidence="4" id="KW-1185">Reference proteome</keyword>
<dbReference type="EMBL" id="QGDO01000006">
    <property type="protein sequence ID" value="PWJ39375.1"/>
    <property type="molecule type" value="Genomic_DNA"/>
</dbReference>
<comment type="caution">
    <text evidence="3">The sequence shown here is derived from an EMBL/GenBank/DDBJ whole genome shotgun (WGS) entry which is preliminary data.</text>
</comment>
<dbReference type="OrthoDB" id="8481699at2"/>
<comment type="similarity">
    <text evidence="1">Belongs to the YciI family.</text>
</comment>
<proteinExistence type="inferred from homology"/>
<reference evidence="3 4" key="1">
    <citation type="submission" date="2018-03" db="EMBL/GenBank/DDBJ databases">
        <title>Genomic Encyclopedia of Archaeal and Bacterial Type Strains, Phase II (KMG-II): from individual species to whole genera.</title>
        <authorList>
            <person name="Goeker M."/>
        </authorList>
    </citation>
    <scope>NUCLEOTIDE SEQUENCE [LARGE SCALE GENOMIC DNA]</scope>
    <source>
        <strain evidence="3 4">DSM 28229</strain>
    </source>
</reference>
<dbReference type="Gene3D" id="3.30.70.1060">
    <property type="entry name" value="Dimeric alpha+beta barrel"/>
    <property type="match status" value="1"/>
</dbReference>
<name>A0A315Z7I8_SEDFL</name>
<sequence length="165" mass="18526">MKIFYIITLLAIVFSACQPKKAPIAEAKVEVSTNSYDSALAERLGGDDYGMKTYVMAFLKKGPNRDQDSLAAAELQKAHMLNIERMAEEGKLVMAGPFYENDQELQGLYLFNVETIEEAKALTETDPAIKAGRLKMELMQWYSLAAIQEINSIHKKIMKQSVVKE</sequence>
<accession>A0A315Z7I8</accession>
<dbReference type="Pfam" id="PF03795">
    <property type="entry name" value="YCII"/>
    <property type="match status" value="1"/>
</dbReference>
<evidence type="ECO:0000313" key="3">
    <source>
        <dbReference type="EMBL" id="PWJ39375.1"/>
    </source>
</evidence>
<evidence type="ECO:0000313" key="4">
    <source>
        <dbReference type="Proteomes" id="UP000245535"/>
    </source>
</evidence>
<feature type="domain" description="YCII-related" evidence="2">
    <location>
        <begin position="70"/>
        <end position="140"/>
    </location>
</feature>
<organism evidence="3 4">
    <name type="scientific">Sediminitomix flava</name>
    <dbReference type="NCBI Taxonomy" id="379075"/>
    <lineage>
        <taxon>Bacteria</taxon>
        <taxon>Pseudomonadati</taxon>
        <taxon>Bacteroidota</taxon>
        <taxon>Cytophagia</taxon>
        <taxon>Cytophagales</taxon>
        <taxon>Flammeovirgaceae</taxon>
        <taxon>Sediminitomix</taxon>
    </lineage>
</organism>
<dbReference type="InterPro" id="IPR011008">
    <property type="entry name" value="Dimeric_a/b-barrel"/>
</dbReference>
<dbReference type="PROSITE" id="PS51257">
    <property type="entry name" value="PROKAR_LIPOPROTEIN"/>
    <property type="match status" value="1"/>
</dbReference>
<dbReference type="AlphaFoldDB" id="A0A315Z7I8"/>